<keyword evidence="1" id="KW-0808">Transferase</keyword>
<dbReference type="InterPro" id="IPR023213">
    <property type="entry name" value="CAT-like_dom_sf"/>
</dbReference>
<name>A0A6P5RMG4_PRUAV</name>
<evidence type="ECO:0000313" key="4">
    <source>
        <dbReference type="RefSeq" id="XP_021806095.1"/>
    </source>
</evidence>
<dbReference type="KEGG" id="pavi:110750129"/>
<dbReference type="Proteomes" id="UP000515124">
    <property type="component" value="Unplaced"/>
</dbReference>
<evidence type="ECO:0000256" key="2">
    <source>
        <dbReference type="ARBA" id="ARBA00023315"/>
    </source>
</evidence>
<protein>
    <submittedName>
        <fullName evidence="4">Malonyl-CoA:anthocyanidin 5-O-glucoside-6''-O-malonyltransferase-like</fullName>
    </submittedName>
</protein>
<dbReference type="RefSeq" id="XP_021806095.1">
    <property type="nucleotide sequence ID" value="XM_021950403.1"/>
</dbReference>
<dbReference type="AlphaFoldDB" id="A0A6P5RMG4"/>
<dbReference type="Pfam" id="PF02458">
    <property type="entry name" value="Transferase"/>
    <property type="match status" value="2"/>
</dbReference>
<accession>A0A6P5RMG4</accession>
<reference evidence="4" key="1">
    <citation type="submission" date="2025-08" db="UniProtKB">
        <authorList>
            <consortium name="RefSeq"/>
        </authorList>
    </citation>
    <scope>IDENTIFICATION</scope>
</reference>
<dbReference type="InterPro" id="IPR051504">
    <property type="entry name" value="Plant_metabolite_acyltrans"/>
</dbReference>
<proteinExistence type="predicted"/>
<evidence type="ECO:0000256" key="1">
    <source>
        <dbReference type="ARBA" id="ARBA00022679"/>
    </source>
</evidence>
<evidence type="ECO:0000313" key="3">
    <source>
        <dbReference type="Proteomes" id="UP000515124"/>
    </source>
</evidence>
<keyword evidence="2" id="KW-0012">Acyltransferase</keyword>
<organism evidence="3 4">
    <name type="scientific">Prunus avium</name>
    <name type="common">Cherry</name>
    <name type="synonym">Cerasus avium</name>
    <dbReference type="NCBI Taxonomy" id="42229"/>
    <lineage>
        <taxon>Eukaryota</taxon>
        <taxon>Viridiplantae</taxon>
        <taxon>Streptophyta</taxon>
        <taxon>Embryophyta</taxon>
        <taxon>Tracheophyta</taxon>
        <taxon>Spermatophyta</taxon>
        <taxon>Magnoliopsida</taxon>
        <taxon>eudicotyledons</taxon>
        <taxon>Gunneridae</taxon>
        <taxon>Pentapetalae</taxon>
        <taxon>rosids</taxon>
        <taxon>fabids</taxon>
        <taxon>Rosales</taxon>
        <taxon>Rosaceae</taxon>
        <taxon>Amygdaloideae</taxon>
        <taxon>Amygdaleae</taxon>
        <taxon>Prunus</taxon>
    </lineage>
</organism>
<dbReference type="GO" id="GO:0016747">
    <property type="term" value="F:acyltransferase activity, transferring groups other than amino-acyl groups"/>
    <property type="evidence" value="ECO:0007669"/>
    <property type="project" value="UniProtKB-ARBA"/>
</dbReference>
<dbReference type="Gene3D" id="3.30.559.10">
    <property type="entry name" value="Chloramphenicol acetyltransferase-like domain"/>
    <property type="match status" value="1"/>
</dbReference>
<dbReference type="GeneID" id="110750129"/>
<sequence>MADLNSVRVVEVSPQPSSPEDHSATPDVLPLTLFDLLWLRFAPVQRLFFYQISNSFEATTLVSKLKASLSIALQHFRPLAGNITWPQHSPKPVLTYVQGYAVSLTIAESHADFHHLSSHSIFVEAKEYHPLVPQLPSSGSPRFGIYDTDFGWGRPSKVEVVSIEETGAMSLAESRDGIAGDVEVGLVLEKHHMQAFASLFAKGLQDL</sequence>
<gene>
    <name evidence="4" type="primary">LOC110750129</name>
</gene>
<dbReference type="Gramene" id="Pav_sc0000023.1_g100.1.br:mrna">
    <property type="protein sequence ID" value="Pav_sc0000023.1_g100.1.br:CDS:1"/>
    <property type="gene ID" value="Pav_sc0000023.1_g100.1.br"/>
</dbReference>
<keyword evidence="3" id="KW-1185">Reference proteome</keyword>
<dbReference type="PANTHER" id="PTHR31625">
    <property type="match status" value="1"/>
</dbReference>